<dbReference type="InterPro" id="IPR036866">
    <property type="entry name" value="RibonucZ/Hydroxyglut_hydro"/>
</dbReference>
<organism evidence="2 3">
    <name type="scientific">Algoriphagus ornithinivorans</name>
    <dbReference type="NCBI Taxonomy" id="226506"/>
    <lineage>
        <taxon>Bacteria</taxon>
        <taxon>Pseudomonadati</taxon>
        <taxon>Bacteroidota</taxon>
        <taxon>Cytophagia</taxon>
        <taxon>Cytophagales</taxon>
        <taxon>Cyclobacteriaceae</taxon>
        <taxon>Algoriphagus</taxon>
    </lineage>
</organism>
<dbReference type="GO" id="GO:0005737">
    <property type="term" value="C:cytoplasm"/>
    <property type="evidence" value="ECO:0007669"/>
    <property type="project" value="TreeGrafter"/>
</dbReference>
<dbReference type="STRING" id="226506.SAMN04488519_102409"/>
<keyword evidence="3" id="KW-1185">Reference proteome</keyword>
<dbReference type="PANTHER" id="PTHR15032">
    <property type="entry name" value="N-ACYL-PHOSPHATIDYLETHANOLAMINE-HYDROLYZING PHOSPHOLIPASE D"/>
    <property type="match status" value="1"/>
</dbReference>
<name>A0A1I5CVB5_9BACT</name>
<proteinExistence type="predicted"/>
<dbReference type="AlphaFoldDB" id="A0A1I5CVB5"/>
<gene>
    <name evidence="2" type="ORF">SAMN04488519_102409</name>
</gene>
<evidence type="ECO:0000259" key="1">
    <source>
        <dbReference type="Pfam" id="PF12706"/>
    </source>
</evidence>
<evidence type="ECO:0000313" key="3">
    <source>
        <dbReference type="Proteomes" id="UP000199564"/>
    </source>
</evidence>
<feature type="domain" description="Metallo-beta-lactamase" evidence="1">
    <location>
        <begin position="122"/>
        <end position="318"/>
    </location>
</feature>
<dbReference type="InterPro" id="IPR001279">
    <property type="entry name" value="Metallo-B-lactamas"/>
</dbReference>
<reference evidence="3" key="1">
    <citation type="submission" date="2016-10" db="EMBL/GenBank/DDBJ databases">
        <authorList>
            <person name="Varghese N."/>
            <person name="Submissions S."/>
        </authorList>
    </citation>
    <scope>NUCLEOTIDE SEQUENCE [LARGE SCALE GENOMIC DNA]</scope>
    <source>
        <strain evidence="3">DSM 15282</strain>
    </source>
</reference>
<protein>
    <submittedName>
        <fullName evidence="2">L-ascorbate metabolism protein UlaG, beta-lactamase superfamily</fullName>
    </submittedName>
</protein>
<accession>A0A1I5CVB5</accession>
<evidence type="ECO:0000313" key="2">
    <source>
        <dbReference type="EMBL" id="SFN90902.1"/>
    </source>
</evidence>
<dbReference type="EMBL" id="FOVW01000002">
    <property type="protein sequence ID" value="SFN90902.1"/>
    <property type="molecule type" value="Genomic_DNA"/>
</dbReference>
<dbReference type="Pfam" id="PF12706">
    <property type="entry name" value="Lactamase_B_2"/>
    <property type="match status" value="1"/>
</dbReference>
<dbReference type="Gene3D" id="3.60.15.10">
    <property type="entry name" value="Ribonuclease Z/Hydroxyacylglutathione hydrolase-like"/>
    <property type="match status" value="1"/>
</dbReference>
<dbReference type="SUPFAM" id="SSF56281">
    <property type="entry name" value="Metallo-hydrolase/oxidoreductase"/>
    <property type="match status" value="1"/>
</dbReference>
<dbReference type="PANTHER" id="PTHR15032:SF4">
    <property type="entry name" value="N-ACYL-PHOSPHATIDYLETHANOLAMINE-HYDROLYZING PHOSPHOLIPASE D"/>
    <property type="match status" value="1"/>
</dbReference>
<sequence length="388" mass="44648">MLKKILLFLLILFLAPLLFGFLFISFSPQFGGNPSPEQLLEFEKLDHYSDGKFHNLQATEMGMDLAKAIKLLPEFFKNDPARKPDFDIPIVKIDSLELLNSSSTRLFWFGHSAFLLQIDGKNILLDPMFGEVPSPHPWLGNPRFFKELPIEIEELPVIDMILFSHDHYDHLDYGSVKKLAGKTKQFVVPLGVGAHLEAWGIEKARITELDWWEDFKVQEISLIFTPSRHFSGRGLNNRFSTLWGSWVIIGEEEKLFFSGDGGYGPHFQEIGNRFGPFDFAMLECGQYNENWKEIHMMPEETALAALDLKAKEFMPIHWGAFSLAMHSWTDPVERVLAKSQELGLKIRVPKIGSMIEIKEESQPELYPWWINPDLVDLSDFQERKASIF</sequence>
<dbReference type="Proteomes" id="UP000199564">
    <property type="component" value="Unassembled WGS sequence"/>
</dbReference>
<dbReference type="RefSeq" id="WP_091650780.1">
    <property type="nucleotide sequence ID" value="NZ_FOVW01000002.1"/>
</dbReference>